<dbReference type="Pfam" id="PF05043">
    <property type="entry name" value="Mga"/>
    <property type="match status" value="1"/>
</dbReference>
<proteinExistence type="predicted"/>
<protein>
    <submittedName>
        <fullName evidence="2">Helix-turn-helix domain-containing protein</fullName>
    </submittedName>
</protein>
<dbReference type="EMBL" id="JADAKE010000001">
    <property type="protein sequence ID" value="MBF8807074.1"/>
    <property type="molecule type" value="Genomic_DNA"/>
</dbReference>
<name>A0A931F7S3_9ENTE</name>
<dbReference type="InterPro" id="IPR007737">
    <property type="entry name" value="Mga_HTH"/>
</dbReference>
<keyword evidence="3" id="KW-1185">Reference proteome</keyword>
<dbReference type="Proteomes" id="UP000637757">
    <property type="component" value="Unassembled WGS sequence"/>
</dbReference>
<evidence type="ECO:0000313" key="2">
    <source>
        <dbReference type="EMBL" id="MBF8807074.1"/>
    </source>
</evidence>
<evidence type="ECO:0000313" key="3">
    <source>
        <dbReference type="Proteomes" id="UP000637757"/>
    </source>
</evidence>
<organism evidence="2 3">
    <name type="scientific">Enterococcus lacertideformus</name>
    <dbReference type="NCBI Taxonomy" id="2771493"/>
    <lineage>
        <taxon>Bacteria</taxon>
        <taxon>Bacillati</taxon>
        <taxon>Bacillota</taxon>
        <taxon>Bacilli</taxon>
        <taxon>Lactobacillales</taxon>
        <taxon>Enterococcaceae</taxon>
        <taxon>Enterococcus</taxon>
    </lineage>
</organism>
<sequence length="474" mass="55602">MHFILEKKNKDKIAICKVMLFLIKNEELPLSILSDRVKLSEVTIRKLVKEISEDFGEDICIKISHNKAILYKAKYTIEQVVKFYCMNDNGYKILKTLLFSPNLYTAKQLSQVLYTSRPQVYKIIRLFNEQLAPYNISIVLDEGVRLKGSGKMIKNLFFELISLSKESNDNLNVQPDKSLLKRQVNIIFAEYNIVPNSVNIHAFSNWLLTCLNWKYVLKKKSILIIKEKNPDEYPFHLDKEFISIGLTVLKNLDQSKPTELEVKELYLGLANLVLKFISVEDALFFQNKFSERSLLNNNTNVNELVYHLSTLVTKKENLTLPVFSLESFTLFVLNYINYFFISWKKNLELHHYIYEVTLNKYDEILEICNKYLKLESDFMKDTCARIFCLMVDYYNFQANNDLLTNKKFVYESILGPSTENIVLTKLLSLFNNSDSQLDSTTEYLYIVDDIRLIRDPQKKSILIKDFLKYISKLF</sequence>
<accession>A0A931F7S3</accession>
<dbReference type="AlphaFoldDB" id="A0A931F7S3"/>
<comment type="caution">
    <text evidence="2">The sequence shown here is derived from an EMBL/GenBank/DDBJ whole genome shotgun (WGS) entry which is preliminary data.</text>
</comment>
<gene>
    <name evidence="2" type="ORF">IC227_00020</name>
</gene>
<feature type="domain" description="Mga helix-turn-helix" evidence="1">
    <location>
        <begin position="76"/>
        <end position="160"/>
    </location>
</feature>
<evidence type="ECO:0000259" key="1">
    <source>
        <dbReference type="Pfam" id="PF05043"/>
    </source>
</evidence>
<reference evidence="2" key="1">
    <citation type="submission" date="2020-09" db="EMBL/GenBank/DDBJ databases">
        <title>Genomic insights into the novelty and pathogenicity of a unique biofilm-forming Enterococcus sp. bacteria (Enterococcus lacertideformus) identified in reptiles.</title>
        <authorList>
            <person name="Agius J.E."/>
            <person name="Phalen D.N."/>
            <person name="Rose K."/>
            <person name="Eden J.-S."/>
        </authorList>
    </citation>
    <scope>NUCLEOTIDE SEQUENCE</scope>
    <source>
        <strain evidence="2">PHRS 0518</strain>
    </source>
</reference>